<keyword evidence="3" id="KW-1185">Reference proteome</keyword>
<proteinExistence type="predicted"/>
<evidence type="ECO:0000313" key="2">
    <source>
        <dbReference type="EMBL" id="KAH7009260.1"/>
    </source>
</evidence>
<name>A0A9P8XPE2_9PEZI</name>
<dbReference type="PANTHER" id="PTHR38248:SF2">
    <property type="entry name" value="FUNK1 11"/>
    <property type="match status" value="1"/>
</dbReference>
<organism evidence="2 3">
    <name type="scientific">Microdochium trichocladiopsis</name>
    <dbReference type="NCBI Taxonomy" id="1682393"/>
    <lineage>
        <taxon>Eukaryota</taxon>
        <taxon>Fungi</taxon>
        <taxon>Dikarya</taxon>
        <taxon>Ascomycota</taxon>
        <taxon>Pezizomycotina</taxon>
        <taxon>Sordariomycetes</taxon>
        <taxon>Xylariomycetidae</taxon>
        <taxon>Xylariales</taxon>
        <taxon>Microdochiaceae</taxon>
        <taxon>Microdochium</taxon>
    </lineage>
</organism>
<dbReference type="PANTHER" id="PTHR38248">
    <property type="entry name" value="FUNK1 6"/>
    <property type="match status" value="1"/>
</dbReference>
<accession>A0A9P8XPE2</accession>
<dbReference type="RefSeq" id="XP_046003921.1">
    <property type="nucleotide sequence ID" value="XM_046156103.1"/>
</dbReference>
<dbReference type="AlphaFoldDB" id="A0A9P8XPE2"/>
<evidence type="ECO:0000313" key="3">
    <source>
        <dbReference type="Proteomes" id="UP000756346"/>
    </source>
</evidence>
<dbReference type="OrthoDB" id="5584477at2759"/>
<dbReference type="InterPro" id="IPR040976">
    <property type="entry name" value="Pkinase_fungal"/>
</dbReference>
<protein>
    <recommendedName>
        <fullName evidence="1">Fungal-type protein kinase domain-containing protein</fullName>
    </recommendedName>
</protein>
<dbReference type="Proteomes" id="UP000756346">
    <property type="component" value="Unassembled WGS sequence"/>
</dbReference>
<reference evidence="2" key="1">
    <citation type="journal article" date="2021" name="Nat. Commun.">
        <title>Genetic determinants of endophytism in the Arabidopsis root mycobiome.</title>
        <authorList>
            <person name="Mesny F."/>
            <person name="Miyauchi S."/>
            <person name="Thiergart T."/>
            <person name="Pickel B."/>
            <person name="Atanasova L."/>
            <person name="Karlsson M."/>
            <person name="Huettel B."/>
            <person name="Barry K.W."/>
            <person name="Haridas S."/>
            <person name="Chen C."/>
            <person name="Bauer D."/>
            <person name="Andreopoulos W."/>
            <person name="Pangilinan J."/>
            <person name="LaButti K."/>
            <person name="Riley R."/>
            <person name="Lipzen A."/>
            <person name="Clum A."/>
            <person name="Drula E."/>
            <person name="Henrissat B."/>
            <person name="Kohler A."/>
            <person name="Grigoriev I.V."/>
            <person name="Martin F.M."/>
            <person name="Hacquard S."/>
        </authorList>
    </citation>
    <scope>NUCLEOTIDE SEQUENCE</scope>
    <source>
        <strain evidence="2">MPI-CAGE-CH-0230</strain>
    </source>
</reference>
<dbReference type="EMBL" id="JAGTJQ010000019">
    <property type="protein sequence ID" value="KAH7009260.1"/>
    <property type="molecule type" value="Genomic_DNA"/>
</dbReference>
<evidence type="ECO:0000259" key="1">
    <source>
        <dbReference type="Pfam" id="PF17667"/>
    </source>
</evidence>
<comment type="caution">
    <text evidence="2">The sequence shown here is derived from an EMBL/GenBank/DDBJ whole genome shotgun (WGS) entry which is preliminary data.</text>
</comment>
<feature type="domain" description="Fungal-type protein kinase" evidence="1">
    <location>
        <begin position="8"/>
        <end position="62"/>
    </location>
</feature>
<dbReference type="GeneID" id="70185649"/>
<gene>
    <name evidence="2" type="ORF">B0I36DRAFT_342706</name>
</gene>
<sequence>MASGPALPNRKGFLIDLDLAVTEQREEASGAHGKTGTRAFMAIGALLGEKHSFMHDLESFFWRSEIIPQFDKWNYADAEELAKLKMGTVSDEDIFAKTTTESFTNYFKALIPWVGRLRRVVFPSGGRWKKEVSGLYASMQEVLREARRDLDAVAN</sequence>
<dbReference type="Pfam" id="PF17667">
    <property type="entry name" value="Pkinase_fungal"/>
    <property type="match status" value="1"/>
</dbReference>